<evidence type="ECO:0000313" key="2">
    <source>
        <dbReference type="EMBL" id="MFD2095223.1"/>
    </source>
</evidence>
<proteinExistence type="predicted"/>
<protein>
    <submittedName>
        <fullName evidence="2">YajG family lipoprotein</fullName>
    </submittedName>
</protein>
<evidence type="ECO:0000313" key="3">
    <source>
        <dbReference type="Proteomes" id="UP001597380"/>
    </source>
</evidence>
<reference evidence="3" key="1">
    <citation type="journal article" date="2019" name="Int. J. Syst. Evol. Microbiol.">
        <title>The Global Catalogue of Microorganisms (GCM) 10K type strain sequencing project: providing services to taxonomists for standard genome sequencing and annotation.</title>
        <authorList>
            <consortium name="The Broad Institute Genomics Platform"/>
            <consortium name="The Broad Institute Genome Sequencing Center for Infectious Disease"/>
            <person name="Wu L."/>
            <person name="Ma J."/>
        </authorList>
    </citation>
    <scope>NUCLEOTIDE SEQUENCE [LARGE SCALE GENOMIC DNA]</scope>
    <source>
        <strain evidence="3">CGMCC 1.10992</strain>
    </source>
</reference>
<evidence type="ECO:0000256" key="1">
    <source>
        <dbReference type="SAM" id="SignalP"/>
    </source>
</evidence>
<gene>
    <name evidence="2" type="ORF">ACFSJ3_04440</name>
</gene>
<feature type="chain" id="PRO_5047187530" evidence="1">
    <location>
        <begin position="22"/>
        <end position="197"/>
    </location>
</feature>
<keyword evidence="2" id="KW-0449">Lipoprotein</keyword>
<comment type="caution">
    <text evidence="2">The sequence shown here is derived from an EMBL/GenBank/DDBJ whole genome shotgun (WGS) entry which is preliminary data.</text>
</comment>
<dbReference type="PROSITE" id="PS51257">
    <property type="entry name" value="PROKAR_LIPOPROTEIN"/>
    <property type="match status" value="1"/>
</dbReference>
<keyword evidence="3" id="KW-1185">Reference proteome</keyword>
<accession>A0ABW4XJH9</accession>
<dbReference type="Pfam" id="PF03923">
    <property type="entry name" value="Lipoprotein_16"/>
    <property type="match status" value="1"/>
</dbReference>
<name>A0ABW4XJH9_9GAMM</name>
<dbReference type="EMBL" id="JBHUHT010000008">
    <property type="protein sequence ID" value="MFD2095223.1"/>
    <property type="molecule type" value="Genomic_DNA"/>
</dbReference>
<feature type="signal peptide" evidence="1">
    <location>
        <begin position="1"/>
        <end position="21"/>
    </location>
</feature>
<dbReference type="InterPro" id="IPR005619">
    <property type="entry name" value="Uncharacterised_YajG"/>
</dbReference>
<dbReference type="RefSeq" id="WP_345338384.1">
    <property type="nucleotide sequence ID" value="NZ_BAABLI010000005.1"/>
</dbReference>
<dbReference type="Proteomes" id="UP001597380">
    <property type="component" value="Unassembled WGS sequence"/>
</dbReference>
<keyword evidence="1" id="KW-0732">Signal</keyword>
<sequence>MKSLVLASFALLLSACSTQYAPMIVNPVIKYSGQTWQQSQPVSLQVQDMRPAQYLAKIDGSSEKVTLVPASNSITAVVEEKIRTAYQQHGIELNSEAAIKTTIELHSALVDVTKPGHFDYKMDTHVKIRVKVEKTDTTFSKMFRGKRSTMTNIKPDTAALEQELNALLARVLKDLADDKEVQQFIAVTETTDTAVQE</sequence>
<organism evidence="2 3">
    <name type="scientific">Corallincola platygyrae</name>
    <dbReference type="NCBI Taxonomy" id="1193278"/>
    <lineage>
        <taxon>Bacteria</taxon>
        <taxon>Pseudomonadati</taxon>
        <taxon>Pseudomonadota</taxon>
        <taxon>Gammaproteobacteria</taxon>
        <taxon>Alteromonadales</taxon>
        <taxon>Psychromonadaceae</taxon>
        <taxon>Corallincola</taxon>
    </lineage>
</organism>